<evidence type="ECO:0000313" key="4">
    <source>
        <dbReference type="EMBL" id="PJZ49316.1"/>
    </source>
</evidence>
<dbReference type="GO" id="GO:0016787">
    <property type="term" value="F:hydrolase activity"/>
    <property type="evidence" value="ECO:0007669"/>
    <property type="project" value="UniProtKB-KW"/>
</dbReference>
<dbReference type="PANTHER" id="PTHR11203:SF37">
    <property type="entry name" value="INTEGRATOR COMPLEX SUBUNIT 11"/>
    <property type="match status" value="1"/>
</dbReference>
<dbReference type="Gene3D" id="3.60.15.10">
    <property type="entry name" value="Ribonuclease Z/Hydroxyacylglutathione hydrolase-like"/>
    <property type="match status" value="1"/>
</dbReference>
<dbReference type="Gene3D" id="3.40.50.10890">
    <property type="match status" value="1"/>
</dbReference>
<dbReference type="RefSeq" id="WP_100709889.1">
    <property type="nucleotide sequence ID" value="NZ_NPDR01000003.1"/>
</dbReference>
<feature type="domain" description="Metallo-beta-lactamase" evidence="2">
    <location>
        <begin position="22"/>
        <end position="236"/>
    </location>
</feature>
<dbReference type="SMART" id="SM01027">
    <property type="entry name" value="Beta-Casp"/>
    <property type="match status" value="1"/>
</dbReference>
<proteinExistence type="predicted"/>
<dbReference type="InterPro" id="IPR050698">
    <property type="entry name" value="MBL"/>
</dbReference>
<keyword evidence="1 4" id="KW-0378">Hydrolase</keyword>
<name>A0A2M9YD15_9LEPT</name>
<dbReference type="AlphaFoldDB" id="A0A2M9YD15"/>
<dbReference type="Pfam" id="PF10996">
    <property type="entry name" value="Beta-Casp"/>
    <property type="match status" value="1"/>
</dbReference>
<evidence type="ECO:0000259" key="3">
    <source>
        <dbReference type="SMART" id="SM01027"/>
    </source>
</evidence>
<dbReference type="InterPro" id="IPR001279">
    <property type="entry name" value="Metallo-B-lactamas"/>
</dbReference>
<evidence type="ECO:0000259" key="2">
    <source>
        <dbReference type="SMART" id="SM00849"/>
    </source>
</evidence>
<dbReference type="GO" id="GO:0004521">
    <property type="term" value="F:RNA endonuclease activity"/>
    <property type="evidence" value="ECO:0007669"/>
    <property type="project" value="TreeGrafter"/>
</dbReference>
<dbReference type="Proteomes" id="UP000231926">
    <property type="component" value="Unassembled WGS sequence"/>
</dbReference>
<keyword evidence="5" id="KW-1185">Reference proteome</keyword>
<dbReference type="InterPro" id="IPR036866">
    <property type="entry name" value="RibonucZ/Hydroxyglut_hydro"/>
</dbReference>
<dbReference type="Pfam" id="PF00753">
    <property type="entry name" value="Lactamase_B"/>
    <property type="match status" value="1"/>
</dbReference>
<dbReference type="PANTHER" id="PTHR11203">
    <property type="entry name" value="CLEAVAGE AND POLYADENYLATION SPECIFICITY FACTOR FAMILY MEMBER"/>
    <property type="match status" value="1"/>
</dbReference>
<dbReference type="OrthoDB" id="9803916at2"/>
<evidence type="ECO:0000313" key="5">
    <source>
        <dbReference type="Proteomes" id="UP000231926"/>
    </source>
</evidence>
<dbReference type="Pfam" id="PF07521">
    <property type="entry name" value="RMMBL"/>
    <property type="match status" value="1"/>
</dbReference>
<gene>
    <name evidence="4" type="ORF">CH362_08235</name>
</gene>
<comment type="caution">
    <text evidence="4">The sequence shown here is derived from an EMBL/GenBank/DDBJ whole genome shotgun (WGS) entry which is preliminary data.</text>
</comment>
<dbReference type="SMART" id="SM00849">
    <property type="entry name" value="Lactamase_B"/>
    <property type="match status" value="1"/>
</dbReference>
<sequence>MENQKEDHLASLRFLGGVGTVTGSKYLIKAFGKTILIDCGLFQGEKKLRLLNWDSDQFFPAEIDHILLTHGHLDHCGYLPRVVKKGFRGKILGTKPTLDVSNVVLKDSAKLQEEDAELANSGGYSKHKPAFPLYDSDDAEKTIKLFQAVEIGEWVDLEQSIKFRFRYNGHILGASFIELKIGNKTLIFSGDIGRDDDPLLFPPEKPEEGDFILIESTYGNRIHRGNPIKRLAQLIHEFSTSKGTIVIPCFAVERIQAVMYLIWKLMKDGEIPNIPVYMDSPMGSKVLDLFNIYGSEWHKLKEDELAELKEDIFCITDSSETKKIANKRGPKIVIAGSGMATGGRVLSYLEHSLGDPNSLVLFVGYQAKETRGNKLLRGDTEIKIRGKYHEVRCDVQNIDGLSAHADQTELINWLSKIKTPPKEVFIVHGEEDASRTLGNRIRKEYAWETRIPVMGEVFEFEV</sequence>
<dbReference type="InterPro" id="IPR022712">
    <property type="entry name" value="Beta_Casp"/>
</dbReference>
<dbReference type="SUPFAM" id="SSF56281">
    <property type="entry name" value="Metallo-hydrolase/oxidoreductase"/>
    <property type="match status" value="1"/>
</dbReference>
<protein>
    <submittedName>
        <fullName evidence="4">MBL fold metallo-hydrolase</fullName>
    </submittedName>
</protein>
<dbReference type="InterPro" id="IPR011108">
    <property type="entry name" value="RMMBL"/>
</dbReference>
<accession>A0A2M9YD15</accession>
<dbReference type="CDD" id="cd16295">
    <property type="entry name" value="TTHA0252-CPSF-like_MBL-fold"/>
    <property type="match status" value="1"/>
</dbReference>
<organism evidence="4 5">
    <name type="scientific">Leptospira saintgironsiae</name>
    <dbReference type="NCBI Taxonomy" id="2023183"/>
    <lineage>
        <taxon>Bacteria</taxon>
        <taxon>Pseudomonadati</taxon>
        <taxon>Spirochaetota</taxon>
        <taxon>Spirochaetia</taxon>
        <taxon>Leptospirales</taxon>
        <taxon>Leptospiraceae</taxon>
        <taxon>Leptospira</taxon>
    </lineage>
</organism>
<evidence type="ECO:0000256" key="1">
    <source>
        <dbReference type="ARBA" id="ARBA00022801"/>
    </source>
</evidence>
<feature type="domain" description="Beta-Casp" evidence="3">
    <location>
        <begin position="255"/>
        <end position="375"/>
    </location>
</feature>
<dbReference type="EMBL" id="NPDR01000003">
    <property type="protein sequence ID" value="PJZ49316.1"/>
    <property type="molecule type" value="Genomic_DNA"/>
</dbReference>
<reference evidence="4 5" key="1">
    <citation type="submission" date="2017-07" db="EMBL/GenBank/DDBJ databases">
        <title>Leptospira spp. isolated from tropical soils.</title>
        <authorList>
            <person name="Thibeaux R."/>
            <person name="Iraola G."/>
            <person name="Ferres I."/>
            <person name="Bierque E."/>
            <person name="Girault D."/>
            <person name="Soupe-Gilbert M.-E."/>
            <person name="Picardeau M."/>
            <person name="Goarant C."/>
        </authorList>
    </citation>
    <scope>NUCLEOTIDE SEQUENCE [LARGE SCALE GENOMIC DNA]</scope>
    <source>
        <strain evidence="4 5">FH4-C-A2</strain>
    </source>
</reference>